<protein>
    <submittedName>
        <fullName evidence="3">Uncharacterized protein</fullName>
    </submittedName>
</protein>
<comment type="caution">
    <text evidence="3">The sequence shown here is derived from an EMBL/GenBank/DDBJ whole genome shotgun (WGS) entry which is preliminary data.</text>
</comment>
<dbReference type="Proteomes" id="UP000583127">
    <property type="component" value="Unassembled WGS sequence"/>
</dbReference>
<evidence type="ECO:0000313" key="4">
    <source>
        <dbReference type="Proteomes" id="UP000583127"/>
    </source>
</evidence>
<gene>
    <name evidence="3" type="ORF">HHL14_04295</name>
</gene>
<organism evidence="3 4">
    <name type="scientific">Paraburkholderia antibiotica</name>
    <dbReference type="NCBI Taxonomy" id="2728839"/>
    <lineage>
        <taxon>Bacteria</taxon>
        <taxon>Pseudomonadati</taxon>
        <taxon>Pseudomonadota</taxon>
        <taxon>Betaproteobacteria</taxon>
        <taxon>Burkholderiales</taxon>
        <taxon>Burkholderiaceae</taxon>
        <taxon>Paraburkholderia</taxon>
    </lineage>
</organism>
<keyword evidence="4" id="KW-1185">Reference proteome</keyword>
<keyword evidence="2" id="KW-1133">Transmembrane helix</keyword>
<dbReference type="RefSeq" id="WP_169496345.1">
    <property type="nucleotide sequence ID" value="NZ_JABBFZ010000002.1"/>
</dbReference>
<dbReference type="AlphaFoldDB" id="A0A7X9X264"/>
<accession>A0A7X9X264</accession>
<reference evidence="3 4" key="1">
    <citation type="submission" date="2020-04" db="EMBL/GenBank/DDBJ databases">
        <title>Paraburkholderia sp. G-4-1-8 isolated from soil.</title>
        <authorList>
            <person name="Dahal R.H."/>
        </authorList>
    </citation>
    <scope>NUCLEOTIDE SEQUENCE [LARGE SCALE GENOMIC DNA]</scope>
    <source>
        <strain evidence="3 4">G-4-1-8</strain>
    </source>
</reference>
<feature type="compositionally biased region" description="Polar residues" evidence="1">
    <location>
        <begin position="98"/>
        <end position="107"/>
    </location>
</feature>
<feature type="transmembrane region" description="Helical" evidence="2">
    <location>
        <begin position="36"/>
        <end position="53"/>
    </location>
</feature>
<dbReference type="EMBL" id="JABBFZ010000002">
    <property type="protein sequence ID" value="NML30048.1"/>
    <property type="molecule type" value="Genomic_DNA"/>
</dbReference>
<keyword evidence="2" id="KW-0472">Membrane</keyword>
<proteinExistence type="predicted"/>
<evidence type="ECO:0000256" key="2">
    <source>
        <dbReference type="SAM" id="Phobius"/>
    </source>
</evidence>
<sequence>MNIYQYAIAFLVVVIPAALCGEYAKAKGRSGSRWTIFTFLLSAFVIFPILFFVSDRGDSENSDKRRKTRIKLGSAIILFLCLIGAAIKTSIPGEEGGSDQTAKTSTNSSADVADKSSDADSQPATTNVAALLTSGSTFKPGSYAKGIIPKGEYIFVSKDGGYFSEELNGQIIDNENFPSFGYVYVHGIGDIKNDGYLISPSAVQKIGYVGALDVYQAMNRQTGYNFSGTYKVGVDIPAGRYTLESAGDAYIAVVTGPLGKGEIVWNDNFNGSRTANLSIGQYLQVSNASIAAVSASANR</sequence>
<feature type="region of interest" description="Disordered" evidence="1">
    <location>
        <begin position="93"/>
        <end position="122"/>
    </location>
</feature>
<keyword evidence="2" id="KW-0812">Transmembrane</keyword>
<evidence type="ECO:0000256" key="1">
    <source>
        <dbReference type="SAM" id="MobiDB-lite"/>
    </source>
</evidence>
<evidence type="ECO:0000313" key="3">
    <source>
        <dbReference type="EMBL" id="NML30048.1"/>
    </source>
</evidence>
<feature type="transmembrane region" description="Helical" evidence="2">
    <location>
        <begin position="74"/>
        <end position="91"/>
    </location>
</feature>
<name>A0A7X9X264_9BURK</name>